<dbReference type="OrthoDB" id="10444633at2759"/>
<feature type="compositionally biased region" description="Polar residues" evidence="1">
    <location>
        <begin position="147"/>
        <end position="160"/>
    </location>
</feature>
<accession>A0A6S7FPA8</accession>
<gene>
    <name evidence="2" type="ORF">PACLA_8A028049</name>
</gene>
<evidence type="ECO:0000313" key="2">
    <source>
        <dbReference type="EMBL" id="CAB3979427.1"/>
    </source>
</evidence>
<reference evidence="2" key="1">
    <citation type="submission" date="2020-04" db="EMBL/GenBank/DDBJ databases">
        <authorList>
            <person name="Alioto T."/>
            <person name="Alioto T."/>
            <person name="Gomez Garrido J."/>
        </authorList>
    </citation>
    <scope>NUCLEOTIDE SEQUENCE</scope>
    <source>
        <strain evidence="2">A484AB</strain>
    </source>
</reference>
<protein>
    <submittedName>
        <fullName evidence="2">Uncharacterized protein</fullName>
    </submittedName>
</protein>
<evidence type="ECO:0000256" key="1">
    <source>
        <dbReference type="SAM" id="MobiDB-lite"/>
    </source>
</evidence>
<organism evidence="2 3">
    <name type="scientific">Paramuricea clavata</name>
    <name type="common">Red gorgonian</name>
    <name type="synonym">Violescent sea-whip</name>
    <dbReference type="NCBI Taxonomy" id="317549"/>
    <lineage>
        <taxon>Eukaryota</taxon>
        <taxon>Metazoa</taxon>
        <taxon>Cnidaria</taxon>
        <taxon>Anthozoa</taxon>
        <taxon>Octocorallia</taxon>
        <taxon>Malacalcyonacea</taxon>
        <taxon>Plexauridae</taxon>
        <taxon>Paramuricea</taxon>
    </lineage>
</organism>
<sequence length="196" mass="22547">MAARKLRFLKAVTNEYREKCPELSRIMMMKYFERLNGPNIEDFGDNFQWTSNACEHCGTIFTHRNCTFRIKPKRKRRKKCNVKNDRNLNIIPKSSNFLQILCHYCGWKSRQAGARRKTNNGSDQGDMVCQTPELSRNAPVTPELSRIQKQSGSGLENSSGNKKKTKSRLKELLAKEKLKSDQKTSSPSLINFLATI</sequence>
<feature type="region of interest" description="Disordered" evidence="1">
    <location>
        <begin position="115"/>
        <end position="169"/>
    </location>
</feature>
<name>A0A6S7FPA8_PARCT</name>
<dbReference type="Proteomes" id="UP001152795">
    <property type="component" value="Unassembled WGS sequence"/>
</dbReference>
<keyword evidence="3" id="KW-1185">Reference proteome</keyword>
<evidence type="ECO:0000313" key="3">
    <source>
        <dbReference type="Proteomes" id="UP001152795"/>
    </source>
</evidence>
<dbReference type="AlphaFoldDB" id="A0A6S7FPA8"/>
<dbReference type="EMBL" id="CACRXK020000197">
    <property type="protein sequence ID" value="CAB3979427.1"/>
    <property type="molecule type" value="Genomic_DNA"/>
</dbReference>
<comment type="caution">
    <text evidence="2">The sequence shown here is derived from an EMBL/GenBank/DDBJ whole genome shotgun (WGS) entry which is preliminary data.</text>
</comment>
<proteinExistence type="predicted"/>